<dbReference type="GO" id="GO:0052621">
    <property type="term" value="F:diguanylate cyclase activity"/>
    <property type="evidence" value="ECO:0007669"/>
    <property type="project" value="UniProtKB-EC"/>
</dbReference>
<dbReference type="PROSITE" id="PS50113">
    <property type="entry name" value="PAC"/>
    <property type="match status" value="2"/>
</dbReference>
<dbReference type="InterPro" id="IPR013655">
    <property type="entry name" value="PAS_fold_3"/>
</dbReference>
<dbReference type="SMART" id="SM00065">
    <property type="entry name" value="GAF"/>
    <property type="match status" value="1"/>
</dbReference>
<dbReference type="PROSITE" id="PS50112">
    <property type="entry name" value="PAS"/>
    <property type="match status" value="3"/>
</dbReference>
<name>A0A0N0GQQ3_9NEIS</name>
<evidence type="ECO:0000259" key="1">
    <source>
        <dbReference type="PROSITE" id="PS50112"/>
    </source>
</evidence>
<keyword evidence="5" id="KW-1185">Reference proteome</keyword>
<accession>A0A0N0GQQ3</accession>
<proteinExistence type="predicted"/>
<dbReference type="Gene3D" id="3.30.70.270">
    <property type="match status" value="1"/>
</dbReference>
<dbReference type="SMART" id="SM00091">
    <property type="entry name" value="PAS"/>
    <property type="match status" value="3"/>
</dbReference>
<dbReference type="InterPro" id="IPR013767">
    <property type="entry name" value="PAS_fold"/>
</dbReference>
<feature type="domain" description="PAC" evidence="2">
    <location>
        <begin position="255"/>
        <end position="307"/>
    </location>
</feature>
<dbReference type="SUPFAM" id="SSF55785">
    <property type="entry name" value="PYP-like sensor domain (PAS domain)"/>
    <property type="match status" value="3"/>
</dbReference>
<dbReference type="SMART" id="SM00086">
    <property type="entry name" value="PAC"/>
    <property type="match status" value="2"/>
</dbReference>
<dbReference type="STRING" id="857265.WG78_03780"/>
<dbReference type="InterPro" id="IPR003018">
    <property type="entry name" value="GAF"/>
</dbReference>
<dbReference type="PROSITE" id="PS50887">
    <property type="entry name" value="GGDEF"/>
    <property type="match status" value="1"/>
</dbReference>
<dbReference type="PATRIC" id="fig|857265.3.peg.773"/>
<dbReference type="PANTHER" id="PTHR44757">
    <property type="entry name" value="DIGUANYLATE CYCLASE DGCP"/>
    <property type="match status" value="1"/>
</dbReference>
<dbReference type="InterPro" id="IPR043128">
    <property type="entry name" value="Rev_trsase/Diguanyl_cyclase"/>
</dbReference>
<dbReference type="NCBIfam" id="TIGR00254">
    <property type="entry name" value="GGDEF"/>
    <property type="match status" value="1"/>
</dbReference>
<dbReference type="InterPro" id="IPR000014">
    <property type="entry name" value="PAS"/>
</dbReference>
<dbReference type="InterPro" id="IPR013656">
    <property type="entry name" value="PAS_4"/>
</dbReference>
<dbReference type="InterPro" id="IPR029016">
    <property type="entry name" value="GAF-like_dom_sf"/>
</dbReference>
<dbReference type="InterPro" id="IPR035965">
    <property type="entry name" value="PAS-like_dom_sf"/>
</dbReference>
<dbReference type="Pfam" id="PF01590">
    <property type="entry name" value="GAF"/>
    <property type="match status" value="1"/>
</dbReference>
<organism evidence="4 5">
    <name type="scientific">Amantichitinum ursilacus</name>
    <dbReference type="NCBI Taxonomy" id="857265"/>
    <lineage>
        <taxon>Bacteria</taxon>
        <taxon>Pseudomonadati</taxon>
        <taxon>Pseudomonadota</taxon>
        <taxon>Betaproteobacteria</taxon>
        <taxon>Neisseriales</taxon>
        <taxon>Chitinibacteraceae</taxon>
        <taxon>Amantichitinum</taxon>
    </lineage>
</organism>
<dbReference type="Pfam" id="PF00990">
    <property type="entry name" value="GGDEF"/>
    <property type="match status" value="1"/>
</dbReference>
<dbReference type="OrthoDB" id="5571399at2"/>
<dbReference type="Pfam" id="PF00989">
    <property type="entry name" value="PAS"/>
    <property type="match status" value="1"/>
</dbReference>
<dbReference type="InterPro" id="IPR052155">
    <property type="entry name" value="Biofilm_reg_signaling"/>
</dbReference>
<dbReference type="Proteomes" id="UP000037939">
    <property type="component" value="Unassembled WGS sequence"/>
</dbReference>
<feature type="domain" description="GGDEF" evidence="3">
    <location>
        <begin position="631"/>
        <end position="765"/>
    </location>
</feature>
<dbReference type="InterPro" id="IPR029787">
    <property type="entry name" value="Nucleotide_cyclase"/>
</dbReference>
<dbReference type="SMART" id="SM00267">
    <property type="entry name" value="GGDEF"/>
    <property type="match status" value="1"/>
</dbReference>
<dbReference type="Gene3D" id="3.30.450.20">
    <property type="entry name" value="PAS domain"/>
    <property type="match status" value="3"/>
</dbReference>
<dbReference type="FunFam" id="3.30.70.270:FF:000001">
    <property type="entry name" value="Diguanylate cyclase domain protein"/>
    <property type="match status" value="1"/>
</dbReference>
<comment type="caution">
    <text evidence="4">The sequence shown here is derived from an EMBL/GenBank/DDBJ whole genome shotgun (WGS) entry which is preliminary data.</text>
</comment>
<dbReference type="Pfam" id="PF08447">
    <property type="entry name" value="PAS_3"/>
    <property type="match status" value="1"/>
</dbReference>
<dbReference type="InterPro" id="IPR000160">
    <property type="entry name" value="GGDEF_dom"/>
</dbReference>
<sequence>MIAPDIPFDEASRLLLLSSLRILDSAPEEEFDRITRVARQAMNVQTALVSLIDTDRQWFKSKIGLEACETPRDISFCGHAILSDELFVIGDAQQDPRFFDNPLVTQAPFIRFYAGYPIKSLEGVRLGTLCVFDSRPRHLTSSEAAMLKDLGALVEREFAHRETATIAMQSHAKGLEQVLESRTDLDVTFEQAATGLAWVALDGTWMRVNQPLCDFLGYTNQELMALTFQDITYPDDLRIDLQSLEDLLAGLIDHYTLEKRYVRKDGQVVWAKLTVSLRHHADGTPQHFISVVEDIQRRKASESALKNLRDTLEQRVGERTAALQQANQSLSIAVNQQLEAQAQLRRSEALHRSVLETAADAFISIDAHGLIIEWNRKAEQIFGWSRAEVLGQLIEETLIPPTYRQRHTRGLVNFLQTGQAVVLDRVLQLPARRRDGVDVPVEMTISHVSVDGQVRFNAFLRDVSARQEAEAAVRRSQQELRTITDSLPVLVAEIDTDGVYRFANATWHRWYGVEPGSLIGLKFGEAPPLQHSPQLQQYLRRLHENPYATLEVQTLQEDGEHWEHYDAVPRPNADGKVGGYYVMVQDITARKELEHSLSRQAMEDALTGLSNRRGFEQHWHRATERAKRVGKECALLYLDLDGFKGVNDTHGHDVGDAVLIAFAARLTQCIRQSDIPARLGGDEFVVVLEFLSQGMADAENVARKIIDAMREPLMAYDQALTLSTSIGIASFQSCGQDARMCVNMADEALYTAKRAGKNRYASAPIVNP</sequence>
<dbReference type="Pfam" id="PF08448">
    <property type="entry name" value="PAS_4"/>
    <property type="match status" value="1"/>
</dbReference>
<feature type="domain" description="PAC" evidence="2">
    <location>
        <begin position="548"/>
        <end position="599"/>
    </location>
</feature>
<reference evidence="4 5" key="1">
    <citation type="submission" date="2015-07" db="EMBL/GenBank/DDBJ databases">
        <title>Draft genome sequence of the Amantichitinum ursilacus IGB-41, a new chitin-degrading bacterium.</title>
        <authorList>
            <person name="Kirstahler P."/>
            <person name="Guenther M."/>
            <person name="Grumaz C."/>
            <person name="Rupp S."/>
            <person name="Zibek S."/>
            <person name="Sohn K."/>
        </authorList>
    </citation>
    <scope>NUCLEOTIDE SEQUENCE [LARGE SCALE GENOMIC DNA]</scope>
    <source>
        <strain evidence="4 5">IGB-41</strain>
    </source>
</reference>
<dbReference type="PANTHER" id="PTHR44757:SF2">
    <property type="entry name" value="BIOFILM ARCHITECTURE MAINTENANCE PROTEIN MBAA"/>
    <property type="match status" value="1"/>
</dbReference>
<feature type="domain" description="PAS" evidence="1">
    <location>
        <begin position="347"/>
        <end position="418"/>
    </location>
</feature>
<dbReference type="EMBL" id="LAQT01000002">
    <property type="protein sequence ID" value="KPC54661.1"/>
    <property type="molecule type" value="Genomic_DNA"/>
</dbReference>
<gene>
    <name evidence="4" type="primary">yegE_1</name>
    <name evidence="4" type="ORF">WG78_03780</name>
</gene>
<evidence type="ECO:0000259" key="2">
    <source>
        <dbReference type="PROSITE" id="PS50113"/>
    </source>
</evidence>
<dbReference type="SUPFAM" id="SSF55073">
    <property type="entry name" value="Nucleotide cyclase"/>
    <property type="match status" value="1"/>
</dbReference>
<dbReference type="InterPro" id="IPR001610">
    <property type="entry name" value="PAC"/>
</dbReference>
<dbReference type="EC" id="2.7.7.65" evidence="4"/>
<dbReference type="CDD" id="cd00130">
    <property type="entry name" value="PAS"/>
    <property type="match status" value="3"/>
</dbReference>
<dbReference type="NCBIfam" id="TIGR00229">
    <property type="entry name" value="sensory_box"/>
    <property type="match status" value="3"/>
</dbReference>
<dbReference type="InterPro" id="IPR000700">
    <property type="entry name" value="PAS-assoc_C"/>
</dbReference>
<dbReference type="RefSeq" id="WP_053936443.1">
    <property type="nucleotide sequence ID" value="NZ_LAQT01000002.1"/>
</dbReference>
<dbReference type="SUPFAM" id="SSF55781">
    <property type="entry name" value="GAF domain-like"/>
    <property type="match status" value="1"/>
</dbReference>
<dbReference type="CDD" id="cd01949">
    <property type="entry name" value="GGDEF"/>
    <property type="match status" value="1"/>
</dbReference>
<evidence type="ECO:0000313" key="4">
    <source>
        <dbReference type="EMBL" id="KPC54661.1"/>
    </source>
</evidence>
<dbReference type="Gene3D" id="3.30.450.40">
    <property type="match status" value="1"/>
</dbReference>
<keyword evidence="4" id="KW-0808">Transferase</keyword>
<dbReference type="AlphaFoldDB" id="A0A0N0GQQ3"/>
<protein>
    <submittedName>
        <fullName evidence="4">Putative diguanylate cyclase YegE</fullName>
        <ecNumber evidence="4">2.7.7.65</ecNumber>
    </submittedName>
</protein>
<dbReference type="GO" id="GO:0006355">
    <property type="term" value="P:regulation of DNA-templated transcription"/>
    <property type="evidence" value="ECO:0007669"/>
    <property type="project" value="InterPro"/>
</dbReference>
<evidence type="ECO:0000313" key="5">
    <source>
        <dbReference type="Proteomes" id="UP000037939"/>
    </source>
</evidence>
<feature type="domain" description="PAS" evidence="1">
    <location>
        <begin position="181"/>
        <end position="251"/>
    </location>
</feature>
<keyword evidence="4" id="KW-0548">Nucleotidyltransferase</keyword>
<feature type="domain" description="PAS" evidence="1">
    <location>
        <begin position="476"/>
        <end position="520"/>
    </location>
</feature>
<evidence type="ECO:0000259" key="3">
    <source>
        <dbReference type="PROSITE" id="PS50887"/>
    </source>
</evidence>